<organism evidence="2 3">
    <name type="scientific">Ectothiorhodospira mobilis</name>
    <dbReference type="NCBI Taxonomy" id="195064"/>
    <lineage>
        <taxon>Bacteria</taxon>
        <taxon>Pseudomonadati</taxon>
        <taxon>Pseudomonadota</taxon>
        <taxon>Gammaproteobacteria</taxon>
        <taxon>Chromatiales</taxon>
        <taxon>Ectothiorhodospiraceae</taxon>
        <taxon>Ectothiorhodospira</taxon>
    </lineage>
</organism>
<keyword evidence="1" id="KW-0472">Membrane</keyword>
<protein>
    <recommendedName>
        <fullName evidence="4">Membrane protein (DUF2232)</fullName>
    </recommendedName>
</protein>
<reference evidence="2 3" key="1">
    <citation type="submission" date="2016-10" db="EMBL/GenBank/DDBJ databases">
        <authorList>
            <person name="de Groot N.N."/>
        </authorList>
    </citation>
    <scope>NUCLEOTIDE SEQUENCE [LARGE SCALE GENOMIC DNA]</scope>
    <source>
        <strain evidence="2 3">DSM 4180</strain>
    </source>
</reference>
<name>A0A1I4QSM8_ECTMO</name>
<dbReference type="OrthoDB" id="5659946at2"/>
<dbReference type="Proteomes" id="UP000199556">
    <property type="component" value="Unassembled WGS sequence"/>
</dbReference>
<keyword evidence="3" id="KW-1185">Reference proteome</keyword>
<evidence type="ECO:0000313" key="3">
    <source>
        <dbReference type="Proteomes" id="UP000199556"/>
    </source>
</evidence>
<keyword evidence="1" id="KW-0812">Transmembrane</keyword>
<feature type="transmembrane region" description="Helical" evidence="1">
    <location>
        <begin position="159"/>
        <end position="181"/>
    </location>
</feature>
<evidence type="ECO:0000313" key="2">
    <source>
        <dbReference type="EMBL" id="SFM42730.1"/>
    </source>
</evidence>
<accession>A0A1I4QSM8</accession>
<dbReference type="EMBL" id="FOUO01000005">
    <property type="protein sequence ID" value="SFM42730.1"/>
    <property type="molecule type" value="Genomic_DNA"/>
</dbReference>
<feature type="transmembrane region" description="Helical" evidence="1">
    <location>
        <begin position="201"/>
        <end position="220"/>
    </location>
</feature>
<feature type="transmembrane region" description="Helical" evidence="1">
    <location>
        <begin position="258"/>
        <end position="284"/>
    </location>
</feature>
<dbReference type="RefSeq" id="WP_090484304.1">
    <property type="nucleotide sequence ID" value="NZ_FOUO01000005.1"/>
</dbReference>
<dbReference type="STRING" id="195064.SAMN05421721_105101"/>
<gene>
    <name evidence="2" type="ORF">SAMN05421721_105101</name>
</gene>
<proteinExistence type="predicted"/>
<evidence type="ECO:0000256" key="1">
    <source>
        <dbReference type="SAM" id="Phobius"/>
    </source>
</evidence>
<keyword evidence="1" id="KW-1133">Transmembrane helix</keyword>
<dbReference type="AlphaFoldDB" id="A0A1I4QSM8"/>
<feature type="transmembrane region" description="Helical" evidence="1">
    <location>
        <begin position="20"/>
        <end position="45"/>
    </location>
</feature>
<feature type="transmembrane region" description="Helical" evidence="1">
    <location>
        <begin position="102"/>
        <end position="123"/>
    </location>
</feature>
<sequence>MRRLAGFIMQGRLRAVTATAGFGAGGLLLPPVALLGSSAVALVTLRLGAAQGLAVTGLAAVVIAVMTWAAGFGPAAGAATALVQWLPAVAAAQVLRARVSWSATLLAAVLMGAGAVLLLELLAPGIDRLWLAVLQQAAGPLLEQSGMDPAAREAFFRQAAALMNGMVAAVSVLALILGLMLARHWQSQLYNPGGFRREFHALRLGPGPAAVLAVLMALAWGTGATLWFELALVCLAAFFVHGLALLHGLHARLGLHRLWLVAVYVLLFLALPQVMVMLATLGVVDSLLDLRGRLPERARPDDT</sequence>
<feature type="transmembrane region" description="Helical" evidence="1">
    <location>
        <begin position="226"/>
        <end position="246"/>
    </location>
</feature>
<evidence type="ECO:0008006" key="4">
    <source>
        <dbReference type="Google" id="ProtNLM"/>
    </source>
</evidence>
<feature type="transmembrane region" description="Helical" evidence="1">
    <location>
        <begin position="52"/>
        <end position="70"/>
    </location>
</feature>